<dbReference type="Pfam" id="PF05299">
    <property type="entry name" value="Peptidase_M61"/>
    <property type="match status" value="1"/>
</dbReference>
<dbReference type="InterPro" id="IPR036034">
    <property type="entry name" value="PDZ_sf"/>
</dbReference>
<dbReference type="InterPro" id="IPR007963">
    <property type="entry name" value="Peptidase_M61_catalytic"/>
</dbReference>
<sequence length="605" mass="67313">MAPTVATQRREAPALRYRVECANPNAHLFAISLTIDSPAALQRVSLPVWIPGSYLVREFAKNLQKLSASQGRRTLVIEQLDKHSWQIECTEGKPLVLRYEVCAYDHSVRTAWLDADRGFFNGTSLCLRVEGQEDNPHGIDIVAPAQVAGNARWSCATALHGVDTDAQGFGAHWAANYDELADSPVEMGAFWSADFTVFGVPHRFVVAGATASFDGDKLIADTRAICETEMRFWHGDKVGKRGGPSAPFDRYVFMLNAVDDGYGGLEHRHSTALICTRRDLPQLEARKQPEGYTTLLGLISHEYFHTWNVKRLRPAEFARYDYGQENYTQMLWLFEGFTSYYDDLLLRRAERIDNAGYLKLINKTINGVLQSPGRLVQSVAQASFDAWVKYYRQDEQTPNSTISYYTKGSLVAMCFDLTLRREGNGSLDDVMRLLWNVSAGGPITEADFASALLAIGGRTYDEEIAAWVHGTDELPLSELLRAHGVATLDDPSQRAQELGLRVSETNGSVHVKVVLRGGAAEQAGFAANDEWLGIEVPARKGHAAQTWRITKLDDLALYLGPQKKMTAIVARDRRMLRLPLTLPTGSTTWRLFAQDAALLAAWLVN</sequence>
<dbReference type="Gene3D" id="2.60.40.3650">
    <property type="match status" value="1"/>
</dbReference>
<comment type="caution">
    <text evidence="3">The sequence shown here is derived from an EMBL/GenBank/DDBJ whole genome shotgun (WGS) entry which is preliminary data.</text>
</comment>
<proteinExistence type="predicted"/>
<name>A0ABU8WI78_9BURK</name>
<organism evidence="3 4">
    <name type="scientific">Variovorax rhizosphaerae</name>
    <dbReference type="NCBI Taxonomy" id="1836200"/>
    <lineage>
        <taxon>Bacteria</taxon>
        <taxon>Pseudomonadati</taxon>
        <taxon>Pseudomonadota</taxon>
        <taxon>Betaproteobacteria</taxon>
        <taxon>Burkholderiales</taxon>
        <taxon>Comamonadaceae</taxon>
        <taxon>Variovorax</taxon>
    </lineage>
</organism>
<reference evidence="3 4" key="1">
    <citation type="submission" date="2024-03" db="EMBL/GenBank/DDBJ databases">
        <title>Novel species of the genus Variovorax.</title>
        <authorList>
            <person name="Liu Q."/>
            <person name="Xin Y.-H."/>
        </authorList>
    </citation>
    <scope>NUCLEOTIDE SEQUENCE [LARGE SCALE GENOMIC DNA]</scope>
    <source>
        <strain evidence="3 4">KACC 18900</strain>
    </source>
</reference>
<feature type="domain" description="Peptidase M61 N-terminal" evidence="2">
    <location>
        <begin position="16"/>
        <end position="189"/>
    </location>
</feature>
<dbReference type="InterPro" id="IPR027268">
    <property type="entry name" value="Peptidase_M4/M1_CTD_sf"/>
</dbReference>
<dbReference type="Pfam" id="PF17899">
    <property type="entry name" value="Peptidase_M61_N"/>
    <property type="match status" value="1"/>
</dbReference>
<dbReference type="InterPro" id="IPR040756">
    <property type="entry name" value="Peptidase_M61_N"/>
</dbReference>
<dbReference type="PIRSF" id="PIRSF016493">
    <property type="entry name" value="Glycyl_aminpptds"/>
    <property type="match status" value="1"/>
</dbReference>
<evidence type="ECO:0000259" key="2">
    <source>
        <dbReference type="Pfam" id="PF17899"/>
    </source>
</evidence>
<evidence type="ECO:0000313" key="3">
    <source>
        <dbReference type="EMBL" id="MEJ8847221.1"/>
    </source>
</evidence>
<feature type="domain" description="Peptidase M61 catalytic" evidence="1">
    <location>
        <begin position="295"/>
        <end position="411"/>
    </location>
</feature>
<evidence type="ECO:0000259" key="1">
    <source>
        <dbReference type="Pfam" id="PF05299"/>
    </source>
</evidence>
<dbReference type="SUPFAM" id="SSF55486">
    <property type="entry name" value="Metalloproteases ('zincins'), catalytic domain"/>
    <property type="match status" value="1"/>
</dbReference>
<accession>A0ABU8WI78</accession>
<dbReference type="EMBL" id="JBBKZT010000004">
    <property type="protein sequence ID" value="MEJ8847221.1"/>
    <property type="molecule type" value="Genomic_DNA"/>
</dbReference>
<keyword evidence="4" id="KW-1185">Reference proteome</keyword>
<gene>
    <name evidence="3" type="ORF">WKW82_11205</name>
</gene>
<dbReference type="Proteomes" id="UP001385892">
    <property type="component" value="Unassembled WGS sequence"/>
</dbReference>
<dbReference type="Gene3D" id="2.30.42.10">
    <property type="match status" value="1"/>
</dbReference>
<dbReference type="Gene3D" id="1.10.390.10">
    <property type="entry name" value="Neutral Protease Domain 2"/>
    <property type="match status" value="1"/>
</dbReference>
<dbReference type="RefSeq" id="WP_340342364.1">
    <property type="nucleotide sequence ID" value="NZ_JBBKZT010000004.1"/>
</dbReference>
<evidence type="ECO:0000313" key="4">
    <source>
        <dbReference type="Proteomes" id="UP001385892"/>
    </source>
</evidence>
<protein>
    <submittedName>
        <fullName evidence="3">Peptidase M61</fullName>
    </submittedName>
</protein>
<dbReference type="InterPro" id="IPR024191">
    <property type="entry name" value="Peptidase_M61"/>
</dbReference>